<dbReference type="RefSeq" id="WP_237384233.1">
    <property type="nucleotide sequence ID" value="NZ_CP071793.1"/>
</dbReference>
<dbReference type="SUPFAM" id="SSF103088">
    <property type="entry name" value="OmpA-like"/>
    <property type="match status" value="1"/>
</dbReference>
<evidence type="ECO:0000256" key="2">
    <source>
        <dbReference type="SAM" id="Phobius"/>
    </source>
</evidence>
<dbReference type="PANTHER" id="PTHR30329:SF21">
    <property type="entry name" value="LIPOPROTEIN YIAD-RELATED"/>
    <property type="match status" value="1"/>
</dbReference>
<proteinExistence type="predicted"/>
<feature type="transmembrane region" description="Helical" evidence="2">
    <location>
        <begin position="24"/>
        <end position="43"/>
    </location>
</feature>
<evidence type="ECO:0000256" key="1">
    <source>
        <dbReference type="PROSITE-ProRule" id="PRU00473"/>
    </source>
</evidence>
<dbReference type="AlphaFoldDB" id="A0A8A4TYH1"/>
<name>A0A8A4TYH1_SULCO</name>
<gene>
    <name evidence="4" type="ORF">J3U87_16940</name>
</gene>
<keyword evidence="5" id="KW-1185">Reference proteome</keyword>
<dbReference type="InterPro" id="IPR050330">
    <property type="entry name" value="Bact_OuterMem_StrucFunc"/>
</dbReference>
<protein>
    <submittedName>
        <fullName evidence="4">OmpA family protein</fullName>
    </submittedName>
</protein>
<dbReference type="GO" id="GO:0016020">
    <property type="term" value="C:membrane"/>
    <property type="evidence" value="ECO:0007669"/>
    <property type="project" value="UniProtKB-UniRule"/>
</dbReference>
<dbReference type="PANTHER" id="PTHR30329">
    <property type="entry name" value="STATOR ELEMENT OF FLAGELLAR MOTOR COMPLEX"/>
    <property type="match status" value="1"/>
</dbReference>
<dbReference type="CDD" id="cd07185">
    <property type="entry name" value="OmpA_C-like"/>
    <property type="match status" value="1"/>
</dbReference>
<organism evidence="4 5">
    <name type="scientific">Sulfidibacter corallicola</name>
    <dbReference type="NCBI Taxonomy" id="2818388"/>
    <lineage>
        <taxon>Bacteria</taxon>
        <taxon>Pseudomonadati</taxon>
        <taxon>Acidobacteriota</taxon>
        <taxon>Holophagae</taxon>
        <taxon>Acanthopleuribacterales</taxon>
        <taxon>Acanthopleuribacteraceae</taxon>
        <taxon>Sulfidibacter</taxon>
    </lineage>
</organism>
<reference evidence="4" key="1">
    <citation type="submission" date="2021-03" db="EMBL/GenBank/DDBJ databases">
        <title>Acanthopleuribacteraceae sp. M133.</title>
        <authorList>
            <person name="Wang G."/>
        </authorList>
    </citation>
    <scope>NUCLEOTIDE SEQUENCE</scope>
    <source>
        <strain evidence="4">M133</strain>
    </source>
</reference>
<sequence>MIRRRTEALGEEDQPNFWAAYSDLMAGVLFVFILLVIVMLFQYGQFVREKERRIDVQRKRLSSFHTVQMDLTMELERALLTEQVRIDPQTGVLQIGSGILFGEGQAELSDQGKRQLANIFRAYIEVVLSDRFHPFIKQIEIEGHTNSHGTYLYNLELSQRRALAVMQEFLIHAGDQEKRLQEMVVASGRSYAHLIHDESGKEDAVRSRRIEIRCRLKEAELFRQIYRDLNEETQR</sequence>
<dbReference type="Gene3D" id="3.30.1330.60">
    <property type="entry name" value="OmpA-like domain"/>
    <property type="match status" value="1"/>
</dbReference>
<dbReference type="KEGG" id="scor:J3U87_16940"/>
<dbReference type="InterPro" id="IPR036737">
    <property type="entry name" value="OmpA-like_sf"/>
</dbReference>
<dbReference type="EMBL" id="CP071793">
    <property type="protein sequence ID" value="QTD54134.1"/>
    <property type="molecule type" value="Genomic_DNA"/>
</dbReference>
<dbReference type="Pfam" id="PF00691">
    <property type="entry name" value="OmpA"/>
    <property type="match status" value="1"/>
</dbReference>
<dbReference type="PROSITE" id="PS51123">
    <property type="entry name" value="OMPA_2"/>
    <property type="match status" value="1"/>
</dbReference>
<dbReference type="Proteomes" id="UP000663929">
    <property type="component" value="Chromosome"/>
</dbReference>
<keyword evidence="2" id="KW-0812">Transmembrane</keyword>
<dbReference type="InterPro" id="IPR006665">
    <property type="entry name" value="OmpA-like"/>
</dbReference>
<evidence type="ECO:0000313" key="4">
    <source>
        <dbReference type="EMBL" id="QTD54134.1"/>
    </source>
</evidence>
<accession>A0A8A4TYH1</accession>
<evidence type="ECO:0000259" key="3">
    <source>
        <dbReference type="PROSITE" id="PS51123"/>
    </source>
</evidence>
<keyword evidence="2" id="KW-1133">Transmembrane helix</keyword>
<feature type="domain" description="OmpA-like" evidence="3">
    <location>
        <begin position="88"/>
        <end position="218"/>
    </location>
</feature>
<evidence type="ECO:0000313" key="5">
    <source>
        <dbReference type="Proteomes" id="UP000663929"/>
    </source>
</evidence>
<keyword evidence="1 2" id="KW-0472">Membrane</keyword>